<sequence>MRLRVQTLPPLPDLKAWFVPRPKGPVLVVKTIQDIKLSLSYDLPLLQQKGFEPSNLKLHLEGFELLDDLPFDEVLRDGDLISIQYLGAAPQRLGKRKERDSFDGAFLPAGSAMSLVCLTICFSAESESDASSSATTSSSESASETSTSTESESESEIVSSASDSESPSDVSLRPGTIRGQKTVQPIVSVPPGYGKSSTRSRNRRRRLKKKHDREAKQPPPKNASEANTIPLGSAPIEKVANSQSNLGPEAYTPTSRIPQDTLNQAATASRTPNGTFDNTNGEIMMASLRNKNKKKNFRQTMSAPALRKIVFDDDETTQAHASLPSGSVFVGADSIPVSRGATDKSQGQCSSDSAYRVIPPSELAAQGLLPSNIFVTSVDFGKQPKNKKRKWTRDEIVATYEDNDEDKFADADVSLPYGDDDEGEVAKDNYPQFDWEGAEACWDQYKKITALDDIQARTIVGWKELAINPSTFTPEYMLSAGHVEELVDEKVIIQRIWRPGTEASAAFGIGGEEEGTEEQEYNIESILSLGWRVIADKP</sequence>
<evidence type="ECO:0000256" key="1">
    <source>
        <dbReference type="SAM" id="MobiDB-lite"/>
    </source>
</evidence>
<reference evidence="2 3" key="1">
    <citation type="submission" date="2014-02" db="EMBL/GenBank/DDBJ databases">
        <title>Transposable element dynamics among asymbiotic and ectomycorrhizal Amanita fungi.</title>
        <authorList>
            <consortium name="DOE Joint Genome Institute"/>
            <person name="Hess J."/>
            <person name="Skrede I."/>
            <person name="Wolfe B."/>
            <person name="LaButti K."/>
            <person name="Ohm R.A."/>
            <person name="Grigoriev I.V."/>
            <person name="Pringle A."/>
        </authorList>
    </citation>
    <scope>NUCLEOTIDE SEQUENCE [LARGE SCALE GENOMIC DNA]</scope>
    <source>
        <strain evidence="2 3">SKay4041</strain>
    </source>
</reference>
<accession>A0A2A9NLD5</accession>
<gene>
    <name evidence="2" type="ORF">AMATHDRAFT_5165</name>
</gene>
<name>A0A2A9NLD5_9AGAR</name>
<organism evidence="2 3">
    <name type="scientific">Amanita thiersii Skay4041</name>
    <dbReference type="NCBI Taxonomy" id="703135"/>
    <lineage>
        <taxon>Eukaryota</taxon>
        <taxon>Fungi</taxon>
        <taxon>Dikarya</taxon>
        <taxon>Basidiomycota</taxon>
        <taxon>Agaricomycotina</taxon>
        <taxon>Agaricomycetes</taxon>
        <taxon>Agaricomycetidae</taxon>
        <taxon>Agaricales</taxon>
        <taxon>Pluteineae</taxon>
        <taxon>Amanitaceae</taxon>
        <taxon>Amanita</taxon>
    </lineage>
</organism>
<feature type="compositionally biased region" description="Low complexity" evidence="1">
    <location>
        <begin position="130"/>
        <end position="171"/>
    </location>
</feature>
<dbReference type="STRING" id="703135.A0A2A9NLD5"/>
<feature type="compositionally biased region" description="Basic residues" evidence="1">
    <location>
        <begin position="198"/>
        <end position="211"/>
    </location>
</feature>
<keyword evidence="3" id="KW-1185">Reference proteome</keyword>
<feature type="region of interest" description="Disordered" evidence="1">
    <location>
        <begin position="130"/>
        <end position="230"/>
    </location>
</feature>
<evidence type="ECO:0000313" key="3">
    <source>
        <dbReference type="Proteomes" id="UP000242287"/>
    </source>
</evidence>
<dbReference type="Proteomes" id="UP000242287">
    <property type="component" value="Unassembled WGS sequence"/>
</dbReference>
<dbReference type="OrthoDB" id="74813at2759"/>
<proteinExistence type="predicted"/>
<evidence type="ECO:0000313" key="2">
    <source>
        <dbReference type="EMBL" id="PFH49131.1"/>
    </source>
</evidence>
<dbReference type="EMBL" id="KZ302038">
    <property type="protein sequence ID" value="PFH49131.1"/>
    <property type="molecule type" value="Genomic_DNA"/>
</dbReference>
<protein>
    <submittedName>
        <fullName evidence="2">Uncharacterized protein</fullName>
    </submittedName>
</protein>
<dbReference type="AlphaFoldDB" id="A0A2A9NLD5"/>